<dbReference type="Proteomes" id="UP001232148">
    <property type="component" value="Unassembled WGS sequence"/>
</dbReference>
<keyword evidence="1" id="KW-0472">Membrane</keyword>
<gene>
    <name evidence="2" type="ORF">LX32DRAFT_642149</name>
</gene>
<comment type="caution">
    <text evidence="2">The sequence shown here is derived from an EMBL/GenBank/DDBJ whole genome shotgun (WGS) entry which is preliminary data.</text>
</comment>
<evidence type="ECO:0000313" key="2">
    <source>
        <dbReference type="EMBL" id="KAK2026142.1"/>
    </source>
</evidence>
<feature type="transmembrane region" description="Helical" evidence="1">
    <location>
        <begin position="30"/>
        <end position="48"/>
    </location>
</feature>
<name>A0AAD9LZ04_9PEZI</name>
<evidence type="ECO:0000313" key="3">
    <source>
        <dbReference type="Proteomes" id="UP001232148"/>
    </source>
</evidence>
<proteinExistence type="predicted"/>
<accession>A0AAD9LZ04</accession>
<protein>
    <submittedName>
        <fullName evidence="2">Uncharacterized protein</fullName>
    </submittedName>
</protein>
<keyword evidence="1" id="KW-1133">Transmembrane helix</keyword>
<keyword evidence="3" id="KW-1185">Reference proteome</keyword>
<keyword evidence="1" id="KW-0812">Transmembrane</keyword>
<dbReference type="AlphaFoldDB" id="A0AAD9LZ04"/>
<evidence type="ECO:0000256" key="1">
    <source>
        <dbReference type="SAM" id="Phobius"/>
    </source>
</evidence>
<organism evidence="2 3">
    <name type="scientific">Colletotrichum zoysiae</name>
    <dbReference type="NCBI Taxonomy" id="1216348"/>
    <lineage>
        <taxon>Eukaryota</taxon>
        <taxon>Fungi</taxon>
        <taxon>Dikarya</taxon>
        <taxon>Ascomycota</taxon>
        <taxon>Pezizomycotina</taxon>
        <taxon>Sordariomycetes</taxon>
        <taxon>Hypocreomycetidae</taxon>
        <taxon>Glomerellales</taxon>
        <taxon>Glomerellaceae</taxon>
        <taxon>Colletotrichum</taxon>
        <taxon>Colletotrichum graminicola species complex</taxon>
    </lineage>
</organism>
<sequence length="56" mass="6269">MSPLVRILLFRPGGGWFGGSLLRGYLHTSYRLPISLFLLLLLLLITPGPQGTVLWF</sequence>
<dbReference type="EMBL" id="MU842921">
    <property type="protein sequence ID" value="KAK2026142.1"/>
    <property type="molecule type" value="Genomic_DNA"/>
</dbReference>
<reference evidence="2" key="1">
    <citation type="submission" date="2021-06" db="EMBL/GenBank/DDBJ databases">
        <title>Comparative genomics, transcriptomics and evolutionary studies reveal genomic signatures of adaptation to plant cell wall in hemibiotrophic fungi.</title>
        <authorList>
            <consortium name="DOE Joint Genome Institute"/>
            <person name="Baroncelli R."/>
            <person name="Diaz J.F."/>
            <person name="Benocci T."/>
            <person name="Peng M."/>
            <person name="Battaglia E."/>
            <person name="Haridas S."/>
            <person name="Andreopoulos W."/>
            <person name="Labutti K."/>
            <person name="Pangilinan J."/>
            <person name="Floch G.L."/>
            <person name="Makela M.R."/>
            <person name="Henrissat B."/>
            <person name="Grigoriev I.V."/>
            <person name="Crouch J.A."/>
            <person name="De Vries R.P."/>
            <person name="Sukno S.A."/>
            <person name="Thon M.R."/>
        </authorList>
    </citation>
    <scope>NUCLEOTIDE SEQUENCE</scope>
    <source>
        <strain evidence="2">MAFF235873</strain>
    </source>
</reference>